<dbReference type="SMART" id="SM00062">
    <property type="entry name" value="PBPb"/>
    <property type="match status" value="1"/>
</dbReference>
<evidence type="ECO:0000256" key="2">
    <source>
        <dbReference type="SAM" id="SignalP"/>
    </source>
</evidence>
<keyword evidence="1 2" id="KW-0732">Signal</keyword>
<evidence type="ECO:0000313" key="5">
    <source>
        <dbReference type="Proteomes" id="UP000603602"/>
    </source>
</evidence>
<dbReference type="RefSeq" id="WP_187717397.1">
    <property type="nucleotide sequence ID" value="NZ_JACTAH010000001.1"/>
</dbReference>
<evidence type="ECO:0000256" key="1">
    <source>
        <dbReference type="ARBA" id="ARBA00022729"/>
    </source>
</evidence>
<dbReference type="PANTHER" id="PTHR35936">
    <property type="entry name" value="MEMBRANE-BOUND LYTIC MUREIN TRANSGLYCOSYLASE F"/>
    <property type="match status" value="1"/>
</dbReference>
<protein>
    <submittedName>
        <fullName evidence="4">Amino acid ABC transporter substrate-binding protein</fullName>
    </submittedName>
</protein>
<evidence type="ECO:0000313" key="4">
    <source>
        <dbReference type="EMBL" id="MBD8502629.1"/>
    </source>
</evidence>
<gene>
    <name evidence="4" type="ORF">IFO67_07000</name>
</gene>
<dbReference type="Gene3D" id="3.40.190.10">
    <property type="entry name" value="Periplasmic binding protein-like II"/>
    <property type="match status" value="2"/>
</dbReference>
<dbReference type="InterPro" id="IPR001638">
    <property type="entry name" value="Solute-binding_3/MltF_N"/>
</dbReference>
<reference evidence="5" key="1">
    <citation type="submission" date="2023-07" db="EMBL/GenBank/DDBJ databases">
        <title>Thauera sp. CAU 1555 isolated from sand of Yaerae Beach.</title>
        <authorList>
            <person name="Kim W."/>
        </authorList>
    </citation>
    <scope>NUCLEOTIDE SEQUENCE [LARGE SCALE GENOMIC DNA]</scope>
    <source>
        <strain evidence="5">CAU 1555</strain>
    </source>
</reference>
<feature type="domain" description="Solute-binding protein family 3/N-terminal" evidence="3">
    <location>
        <begin position="25"/>
        <end position="252"/>
    </location>
</feature>
<keyword evidence="5" id="KW-1185">Reference proteome</keyword>
<proteinExistence type="predicted"/>
<organism evidence="4 5">
    <name type="scientific">Thauera sedimentorum</name>
    <dbReference type="NCBI Taxonomy" id="2767595"/>
    <lineage>
        <taxon>Bacteria</taxon>
        <taxon>Pseudomonadati</taxon>
        <taxon>Pseudomonadota</taxon>
        <taxon>Betaproteobacteria</taxon>
        <taxon>Rhodocyclales</taxon>
        <taxon>Zoogloeaceae</taxon>
        <taxon>Thauera</taxon>
    </lineage>
</organism>
<dbReference type="Proteomes" id="UP000603602">
    <property type="component" value="Unassembled WGS sequence"/>
</dbReference>
<name>A0ABR9B8E8_9RHOO</name>
<dbReference type="EMBL" id="JACYTO010000001">
    <property type="protein sequence ID" value="MBD8502629.1"/>
    <property type="molecule type" value="Genomic_DNA"/>
</dbReference>
<feature type="signal peptide" evidence="2">
    <location>
        <begin position="1"/>
        <end position="23"/>
    </location>
</feature>
<sequence length="254" mass="27950">MRLRALLARVALSWLLLGGAAQAEVLNVVLTPRSVPFSYLDEKGELVGFNVDIVRAICARLERSCRLEVLPFPEILPAVAAGRFDLGVANFLRTPERERLVAFTVPYWRSTSAFVGKREFAMKAVRELLRDTPVCAIGASGQHRYLLEQAGEHAANVRDLPSNQEVMEALLSGDCPVALLPAMQALPFMQTPRGAELAFLGAPLREPGLGGTVHMAVRPGDDALREAIDRALQHLIATGEHERMARRYFPFSIL</sequence>
<dbReference type="Pfam" id="PF00497">
    <property type="entry name" value="SBP_bac_3"/>
    <property type="match status" value="1"/>
</dbReference>
<evidence type="ECO:0000259" key="3">
    <source>
        <dbReference type="SMART" id="SM00062"/>
    </source>
</evidence>
<dbReference type="SUPFAM" id="SSF53850">
    <property type="entry name" value="Periplasmic binding protein-like II"/>
    <property type="match status" value="1"/>
</dbReference>
<dbReference type="PANTHER" id="PTHR35936:SF35">
    <property type="entry name" value="L-CYSTINE-BINDING PROTEIN TCYJ"/>
    <property type="match status" value="1"/>
</dbReference>
<feature type="chain" id="PRO_5047051557" evidence="2">
    <location>
        <begin position="24"/>
        <end position="254"/>
    </location>
</feature>
<comment type="caution">
    <text evidence="4">The sequence shown here is derived from an EMBL/GenBank/DDBJ whole genome shotgun (WGS) entry which is preliminary data.</text>
</comment>
<accession>A0ABR9B8E8</accession>